<proteinExistence type="predicted"/>
<evidence type="ECO:0000313" key="3">
    <source>
        <dbReference type="EMBL" id="CAB4157114.1"/>
    </source>
</evidence>
<name>A0A6J7X3M2_9CAUD</name>
<reference evidence="4" key="1">
    <citation type="submission" date="2020-05" db="EMBL/GenBank/DDBJ databases">
        <authorList>
            <person name="Chiriac C."/>
            <person name="Salcher M."/>
            <person name="Ghai R."/>
            <person name="Kavagutti S V."/>
        </authorList>
    </citation>
    <scope>NUCLEOTIDE SEQUENCE</scope>
</reference>
<evidence type="ECO:0000256" key="1">
    <source>
        <dbReference type="SAM" id="MobiDB-lite"/>
    </source>
</evidence>
<protein>
    <submittedName>
        <fullName evidence="4">Uncharacterized protein</fullName>
    </submittedName>
</protein>
<organism evidence="4">
    <name type="scientific">uncultured Caudovirales phage</name>
    <dbReference type="NCBI Taxonomy" id="2100421"/>
    <lineage>
        <taxon>Viruses</taxon>
        <taxon>Duplodnaviria</taxon>
        <taxon>Heunggongvirae</taxon>
        <taxon>Uroviricota</taxon>
        <taxon>Caudoviricetes</taxon>
        <taxon>Peduoviridae</taxon>
        <taxon>Maltschvirus</taxon>
        <taxon>Maltschvirus maltsch</taxon>
    </lineage>
</organism>
<gene>
    <name evidence="2" type="ORF">UFOVP590_20</name>
    <name evidence="3" type="ORF">UFOVP685_3</name>
    <name evidence="4" type="ORF">UFOVP750_49</name>
</gene>
<dbReference type="EMBL" id="LR798345">
    <property type="protein sequence ID" value="CAB5225576.1"/>
    <property type="molecule type" value="Genomic_DNA"/>
</dbReference>
<dbReference type="EMBL" id="LR796557">
    <property type="protein sequence ID" value="CAB4151511.1"/>
    <property type="molecule type" value="Genomic_DNA"/>
</dbReference>
<dbReference type="EMBL" id="LR796656">
    <property type="protein sequence ID" value="CAB4157114.1"/>
    <property type="molecule type" value="Genomic_DNA"/>
</dbReference>
<feature type="region of interest" description="Disordered" evidence="1">
    <location>
        <begin position="1"/>
        <end position="35"/>
    </location>
</feature>
<sequence>MSKTRKLEEKNIRNLDKKDGKKMEKKKMPMKKDCK</sequence>
<evidence type="ECO:0000313" key="2">
    <source>
        <dbReference type="EMBL" id="CAB4151511.1"/>
    </source>
</evidence>
<accession>A0A6J7X3M2</accession>
<evidence type="ECO:0000313" key="4">
    <source>
        <dbReference type="EMBL" id="CAB5225576.1"/>
    </source>
</evidence>